<dbReference type="CDD" id="cd06530">
    <property type="entry name" value="S26_SPase_I"/>
    <property type="match status" value="1"/>
</dbReference>
<feature type="active site" evidence="7">
    <location>
        <position position="86"/>
    </location>
</feature>
<evidence type="ECO:0000256" key="8">
    <source>
        <dbReference type="RuleBase" id="RU003993"/>
    </source>
</evidence>
<dbReference type="GO" id="GO:0006465">
    <property type="term" value="P:signal peptide processing"/>
    <property type="evidence" value="ECO:0007669"/>
    <property type="project" value="InterPro"/>
</dbReference>
<dbReference type="InterPro" id="IPR036286">
    <property type="entry name" value="LexA/Signal_pep-like_sf"/>
</dbReference>
<dbReference type="Pfam" id="PF10502">
    <property type="entry name" value="Peptidase_S26"/>
    <property type="match status" value="1"/>
</dbReference>
<dbReference type="InterPro" id="IPR019758">
    <property type="entry name" value="Pept_S26A_signal_pept_1_CS"/>
</dbReference>
<evidence type="ECO:0000256" key="4">
    <source>
        <dbReference type="ARBA" id="ARBA00013208"/>
    </source>
</evidence>
<comment type="caution">
    <text evidence="11">The sequence shown here is derived from an EMBL/GenBank/DDBJ whole genome shotgun (WGS) entry which is preliminary data.</text>
</comment>
<dbReference type="InterPro" id="IPR000223">
    <property type="entry name" value="Pept_S26A_signal_pept_1"/>
</dbReference>
<evidence type="ECO:0000259" key="10">
    <source>
        <dbReference type="Pfam" id="PF10502"/>
    </source>
</evidence>
<evidence type="ECO:0000256" key="6">
    <source>
        <dbReference type="ARBA" id="ARBA00022801"/>
    </source>
</evidence>
<feature type="domain" description="Peptidase S26" evidence="10">
    <location>
        <begin position="15"/>
        <end position="168"/>
    </location>
</feature>
<dbReference type="PANTHER" id="PTHR43390">
    <property type="entry name" value="SIGNAL PEPTIDASE I"/>
    <property type="match status" value="1"/>
</dbReference>
<comment type="similarity">
    <text evidence="3 9">Belongs to the peptidase S26 family.</text>
</comment>
<dbReference type="NCBIfam" id="TIGR02227">
    <property type="entry name" value="sigpep_I_bact"/>
    <property type="match status" value="1"/>
</dbReference>
<proteinExistence type="inferred from homology"/>
<dbReference type="InterPro" id="IPR019756">
    <property type="entry name" value="Pept_S26A_signal_pept_1_Ser-AS"/>
</dbReference>
<keyword evidence="5 8" id="KW-0645">Protease</keyword>
<dbReference type="Gene3D" id="2.10.109.10">
    <property type="entry name" value="Umud Fragment, subunit A"/>
    <property type="match status" value="1"/>
</dbReference>
<feature type="active site" evidence="7">
    <location>
        <position position="45"/>
    </location>
</feature>
<evidence type="ECO:0000256" key="1">
    <source>
        <dbReference type="ARBA" id="ARBA00000677"/>
    </source>
</evidence>
<keyword evidence="6 8" id="KW-0378">Hydrolase</keyword>
<dbReference type="SUPFAM" id="SSF51306">
    <property type="entry name" value="LexA/Signal peptidase"/>
    <property type="match status" value="1"/>
</dbReference>
<dbReference type="GO" id="GO:0005886">
    <property type="term" value="C:plasma membrane"/>
    <property type="evidence" value="ECO:0007669"/>
    <property type="project" value="UniProtKB-SubCell"/>
</dbReference>
<dbReference type="InterPro" id="IPR019533">
    <property type="entry name" value="Peptidase_S26"/>
</dbReference>
<dbReference type="InterPro" id="IPR019757">
    <property type="entry name" value="Pept_S26A_signal_pept_1_Lys-AS"/>
</dbReference>
<dbReference type="PANTHER" id="PTHR43390:SF1">
    <property type="entry name" value="CHLOROPLAST PROCESSING PEPTIDASE"/>
    <property type="match status" value="1"/>
</dbReference>
<evidence type="ECO:0000256" key="7">
    <source>
        <dbReference type="PIRSR" id="PIRSR600223-1"/>
    </source>
</evidence>
<dbReference type="PRINTS" id="PR00727">
    <property type="entry name" value="LEADERPTASE"/>
</dbReference>
<dbReference type="PROSITE" id="PS00760">
    <property type="entry name" value="SPASE_I_2"/>
    <property type="match status" value="1"/>
</dbReference>
<evidence type="ECO:0000256" key="5">
    <source>
        <dbReference type="ARBA" id="ARBA00022670"/>
    </source>
</evidence>
<keyword evidence="8" id="KW-1133">Transmembrane helix</keyword>
<dbReference type="Proteomes" id="UP000530514">
    <property type="component" value="Unassembled WGS sequence"/>
</dbReference>
<keyword evidence="12" id="KW-1185">Reference proteome</keyword>
<comment type="catalytic activity">
    <reaction evidence="1 8">
        <text>Cleavage of hydrophobic, N-terminal signal or leader sequences from secreted and periplasmic proteins.</text>
        <dbReference type="EC" id="3.4.21.89"/>
    </reaction>
</comment>
<evidence type="ECO:0000256" key="9">
    <source>
        <dbReference type="RuleBase" id="RU362042"/>
    </source>
</evidence>
<sequence>MADPKSSSKKWVTALEWFVAIAVAVLIAFGIRGYLFAPYEVNGQSMEPTLKGDELLIVNKWIYRVDMPDYGDIIVFHTNEGRDFIKRVIGLPGDQIDIKNGKVYRNKKPLDEPYINGAMNDAIGSYKHLIVPAHHLFVMGDNRNNSLDSRMIGPVDISAVVGRADVVVLPVNRIHLLSLATHR</sequence>
<name>A0A7W2AI85_9BACL</name>
<dbReference type="EMBL" id="JACEIP010000006">
    <property type="protein sequence ID" value="MBA4542459.1"/>
    <property type="molecule type" value="Genomic_DNA"/>
</dbReference>
<keyword evidence="8" id="KW-0812">Transmembrane</keyword>
<keyword evidence="8" id="KW-0472">Membrane</keyword>
<dbReference type="EC" id="3.4.21.89" evidence="4 8"/>
<evidence type="ECO:0000313" key="11">
    <source>
        <dbReference type="EMBL" id="MBA4542459.1"/>
    </source>
</evidence>
<dbReference type="OrthoDB" id="9802919at2"/>
<reference evidence="11 12" key="1">
    <citation type="submission" date="2020-07" db="EMBL/GenBank/DDBJ databases">
        <authorList>
            <person name="Feng H."/>
        </authorList>
    </citation>
    <scope>NUCLEOTIDE SEQUENCE [LARGE SCALE GENOMIC DNA]</scope>
    <source>
        <strain evidence="12">s-11</strain>
    </source>
</reference>
<dbReference type="GO" id="GO:0004252">
    <property type="term" value="F:serine-type endopeptidase activity"/>
    <property type="evidence" value="ECO:0007669"/>
    <property type="project" value="InterPro"/>
</dbReference>
<dbReference type="PROSITE" id="PS00761">
    <property type="entry name" value="SPASE_I_3"/>
    <property type="match status" value="1"/>
</dbReference>
<dbReference type="GO" id="GO:0009003">
    <property type="term" value="F:signal peptidase activity"/>
    <property type="evidence" value="ECO:0007669"/>
    <property type="project" value="UniProtKB-EC"/>
</dbReference>
<organism evidence="11 12">
    <name type="scientific">Thermoactinomyces daqus</name>
    <dbReference type="NCBI Taxonomy" id="1329516"/>
    <lineage>
        <taxon>Bacteria</taxon>
        <taxon>Bacillati</taxon>
        <taxon>Bacillota</taxon>
        <taxon>Bacilli</taxon>
        <taxon>Bacillales</taxon>
        <taxon>Thermoactinomycetaceae</taxon>
        <taxon>Thermoactinomyces</taxon>
    </lineage>
</organism>
<dbReference type="PROSITE" id="PS00501">
    <property type="entry name" value="SPASE_I_1"/>
    <property type="match status" value="1"/>
</dbReference>
<gene>
    <name evidence="11" type="primary">lepB</name>
    <name evidence="11" type="ORF">H1164_06025</name>
</gene>
<evidence type="ECO:0000256" key="3">
    <source>
        <dbReference type="ARBA" id="ARBA00009370"/>
    </source>
</evidence>
<feature type="transmembrane region" description="Helical" evidence="8">
    <location>
        <begin position="12"/>
        <end position="35"/>
    </location>
</feature>
<evidence type="ECO:0000313" key="12">
    <source>
        <dbReference type="Proteomes" id="UP000530514"/>
    </source>
</evidence>
<protein>
    <recommendedName>
        <fullName evidence="4 8">Signal peptidase I</fullName>
        <ecNumber evidence="4 8">3.4.21.89</ecNumber>
    </recommendedName>
</protein>
<accession>A0A7W2AI85</accession>
<dbReference type="AlphaFoldDB" id="A0A7W2AI85"/>
<evidence type="ECO:0000256" key="2">
    <source>
        <dbReference type="ARBA" id="ARBA00004401"/>
    </source>
</evidence>
<comment type="subcellular location">
    <subcellularLocation>
        <location evidence="2">Cell membrane</location>
        <topology evidence="2">Single-pass type II membrane protein</topology>
    </subcellularLocation>
    <subcellularLocation>
        <location evidence="9">Membrane</location>
        <topology evidence="9">Single-pass type II membrane protein</topology>
    </subcellularLocation>
</comment>
<dbReference type="RefSeq" id="WP_033100736.1">
    <property type="nucleotide sequence ID" value="NZ_JACEIP010000006.1"/>
</dbReference>